<keyword evidence="1" id="KW-0456">Lyase</keyword>
<dbReference type="Gene3D" id="3.40.190.10">
    <property type="entry name" value="Periplasmic binding protein-like II"/>
    <property type="match status" value="1"/>
</dbReference>
<gene>
    <name evidence="1" type="ORF">JOD45_000772</name>
</gene>
<dbReference type="RefSeq" id="WP_205002537.1">
    <property type="nucleotide sequence ID" value="NZ_JAFBER010000003.1"/>
</dbReference>
<organism evidence="1 2">
    <name type="scientific">Scopulibacillus daqui</name>
    <dbReference type="NCBI Taxonomy" id="1469162"/>
    <lineage>
        <taxon>Bacteria</taxon>
        <taxon>Bacillati</taxon>
        <taxon>Bacillota</taxon>
        <taxon>Bacilli</taxon>
        <taxon>Bacillales</taxon>
        <taxon>Sporolactobacillaceae</taxon>
        <taxon>Scopulibacillus</taxon>
    </lineage>
</organism>
<evidence type="ECO:0000313" key="2">
    <source>
        <dbReference type="Proteomes" id="UP000808914"/>
    </source>
</evidence>
<dbReference type="GO" id="GO:0016829">
    <property type="term" value="F:lyase activity"/>
    <property type="evidence" value="ECO:0007669"/>
    <property type="project" value="UniProtKB-KW"/>
</dbReference>
<evidence type="ECO:0000313" key="1">
    <source>
        <dbReference type="EMBL" id="MBM7644579.1"/>
    </source>
</evidence>
<dbReference type="SUPFAM" id="SSF53850">
    <property type="entry name" value="Periplasmic binding protein-like II"/>
    <property type="match status" value="1"/>
</dbReference>
<protein>
    <submittedName>
        <fullName evidence="1">Bacilysin biosynthesis protein BacA</fullName>
        <ecNumber evidence="1">4.1.1.-</ecNumber>
    </submittedName>
</protein>
<sequence>MDLTDPVIDVPFTWNAQYRALKKLITKKALVNVATLGPSGTSSEAAAKHFLSELNCKNGQYKLYPTYEEAFEGLISGKSDFLIVANAYERIDRIYMSQESHLLFPFVYETPLYGIAKRSGENLPENQPLKIATHHAPVSLIPWFLTDFNYKYDVLFVKSTSEAAMKLRDGEVDLCVTTENAVKKYGVKFITKTRPILMLWSVFIRQEDLNSINY</sequence>
<accession>A0ABS2PWZ1</accession>
<dbReference type="Proteomes" id="UP000808914">
    <property type="component" value="Unassembled WGS sequence"/>
</dbReference>
<dbReference type="EMBL" id="JAFBER010000003">
    <property type="protein sequence ID" value="MBM7644579.1"/>
    <property type="molecule type" value="Genomic_DNA"/>
</dbReference>
<dbReference type="EC" id="4.1.1.-" evidence="1"/>
<name>A0ABS2PWZ1_9BACL</name>
<keyword evidence="2" id="KW-1185">Reference proteome</keyword>
<proteinExistence type="predicted"/>
<comment type="caution">
    <text evidence="1">The sequence shown here is derived from an EMBL/GenBank/DDBJ whole genome shotgun (WGS) entry which is preliminary data.</text>
</comment>
<reference evidence="1 2" key="1">
    <citation type="submission" date="2021-01" db="EMBL/GenBank/DDBJ databases">
        <title>Genomic Encyclopedia of Type Strains, Phase IV (KMG-IV): sequencing the most valuable type-strain genomes for metagenomic binning, comparative biology and taxonomic classification.</title>
        <authorList>
            <person name="Goeker M."/>
        </authorList>
    </citation>
    <scope>NUCLEOTIDE SEQUENCE [LARGE SCALE GENOMIC DNA]</scope>
    <source>
        <strain evidence="1 2">DSM 28236</strain>
    </source>
</reference>